<comment type="caution">
    <text evidence="3">The sequence shown here is derived from an EMBL/GenBank/DDBJ whole genome shotgun (WGS) entry which is preliminary data.</text>
</comment>
<evidence type="ECO:0000313" key="4">
    <source>
        <dbReference type="Proteomes" id="UP000292855"/>
    </source>
</evidence>
<dbReference type="PANTHER" id="PTHR37299:SF1">
    <property type="entry name" value="STAGE 0 SPORULATION PROTEIN A HOMOLOG"/>
    <property type="match status" value="1"/>
</dbReference>
<keyword evidence="1" id="KW-0597">Phosphoprotein</keyword>
<evidence type="ECO:0000259" key="2">
    <source>
        <dbReference type="PROSITE" id="PS50110"/>
    </source>
</evidence>
<sequence>MILNCIAIDDEPPALGLITSFVERTPVLNLLQSYDTSSGIIAKVTELDFHLLFLDIHMPGINGIEVARALKKMDRPFSPKIIFTTAYNQFAMESYQVEALDYLLKPFEYEDFLLSVDKAIKYFKSLPDFHAPELLQEDALFVRSGYQQIRVPWEEIKYIEGLKDYIKIHLKSSEKSIVALATLKSLSEKLPQDRFRRVQKSYIVALDAVTSLATNSLWIDGLEITIGKQYKDSLHPVFSGLIK</sequence>
<dbReference type="RefSeq" id="WP_130143570.1">
    <property type="nucleotide sequence ID" value="NZ_SGIT01000007.1"/>
</dbReference>
<proteinExistence type="predicted"/>
<dbReference type="Proteomes" id="UP000292855">
    <property type="component" value="Unassembled WGS sequence"/>
</dbReference>
<gene>
    <name evidence="3" type="ORF">EWE74_20700</name>
</gene>
<dbReference type="OrthoDB" id="9787344at2"/>
<dbReference type="AlphaFoldDB" id="A0A4V2DBF5"/>
<feature type="modified residue" description="4-aspartylphosphate" evidence="1">
    <location>
        <position position="55"/>
    </location>
</feature>
<protein>
    <submittedName>
        <fullName evidence="3">Response regulator transcription factor</fullName>
    </submittedName>
</protein>
<reference evidence="3 4" key="1">
    <citation type="submission" date="2019-02" db="EMBL/GenBank/DDBJ databases">
        <authorList>
            <person name="Li Y."/>
        </authorList>
    </citation>
    <scope>NUCLEOTIDE SEQUENCE [LARGE SCALE GENOMIC DNA]</scope>
    <source>
        <strain evidence="3 4">30C10-4-7</strain>
    </source>
</reference>
<dbReference type="Pfam" id="PF00072">
    <property type="entry name" value="Response_reg"/>
    <property type="match status" value="1"/>
</dbReference>
<keyword evidence="4" id="KW-1185">Reference proteome</keyword>
<dbReference type="PROSITE" id="PS50110">
    <property type="entry name" value="RESPONSE_REGULATORY"/>
    <property type="match status" value="1"/>
</dbReference>
<dbReference type="InterPro" id="IPR011006">
    <property type="entry name" value="CheY-like_superfamily"/>
</dbReference>
<dbReference type="SMART" id="SM00850">
    <property type="entry name" value="LytTR"/>
    <property type="match status" value="1"/>
</dbReference>
<dbReference type="InterPro" id="IPR046947">
    <property type="entry name" value="LytR-like"/>
</dbReference>
<name>A0A4V2DBF5_9SPHI</name>
<evidence type="ECO:0000256" key="1">
    <source>
        <dbReference type="PROSITE-ProRule" id="PRU00169"/>
    </source>
</evidence>
<dbReference type="GO" id="GO:0003677">
    <property type="term" value="F:DNA binding"/>
    <property type="evidence" value="ECO:0007669"/>
    <property type="project" value="InterPro"/>
</dbReference>
<dbReference type="Pfam" id="PF04397">
    <property type="entry name" value="LytTR"/>
    <property type="match status" value="1"/>
</dbReference>
<dbReference type="GO" id="GO:0000156">
    <property type="term" value="F:phosphorelay response regulator activity"/>
    <property type="evidence" value="ECO:0007669"/>
    <property type="project" value="InterPro"/>
</dbReference>
<dbReference type="Gene3D" id="3.40.50.2300">
    <property type="match status" value="1"/>
</dbReference>
<dbReference type="SUPFAM" id="SSF52172">
    <property type="entry name" value="CheY-like"/>
    <property type="match status" value="1"/>
</dbReference>
<feature type="domain" description="Response regulatory" evidence="2">
    <location>
        <begin position="4"/>
        <end position="120"/>
    </location>
</feature>
<dbReference type="EMBL" id="SGIT01000007">
    <property type="protein sequence ID" value="RZF57446.1"/>
    <property type="molecule type" value="Genomic_DNA"/>
</dbReference>
<dbReference type="PANTHER" id="PTHR37299">
    <property type="entry name" value="TRANSCRIPTIONAL REGULATOR-RELATED"/>
    <property type="match status" value="1"/>
</dbReference>
<dbReference type="SMART" id="SM00448">
    <property type="entry name" value="REC"/>
    <property type="match status" value="1"/>
</dbReference>
<evidence type="ECO:0000313" key="3">
    <source>
        <dbReference type="EMBL" id="RZF57446.1"/>
    </source>
</evidence>
<accession>A0A4V2DBF5</accession>
<dbReference type="InterPro" id="IPR001789">
    <property type="entry name" value="Sig_transdc_resp-reg_receiver"/>
</dbReference>
<organism evidence="3 4">
    <name type="scientific">Sphingobacterium corticibacterium</name>
    <dbReference type="NCBI Taxonomy" id="2484746"/>
    <lineage>
        <taxon>Bacteria</taxon>
        <taxon>Pseudomonadati</taxon>
        <taxon>Bacteroidota</taxon>
        <taxon>Sphingobacteriia</taxon>
        <taxon>Sphingobacteriales</taxon>
        <taxon>Sphingobacteriaceae</taxon>
        <taxon>Sphingobacterium</taxon>
    </lineage>
</organism>
<dbReference type="Gene3D" id="2.40.50.1020">
    <property type="entry name" value="LytTr DNA-binding domain"/>
    <property type="match status" value="1"/>
</dbReference>
<dbReference type="InterPro" id="IPR007492">
    <property type="entry name" value="LytTR_DNA-bd_dom"/>
</dbReference>